<evidence type="ECO:0000259" key="6">
    <source>
        <dbReference type="Pfam" id="PF00535"/>
    </source>
</evidence>
<keyword evidence="4 7" id="KW-0808">Transferase</keyword>
<dbReference type="Proteomes" id="UP000249229">
    <property type="component" value="Unassembled WGS sequence"/>
</dbReference>
<dbReference type="PANTHER" id="PTHR43646:SF2">
    <property type="entry name" value="GLYCOSYLTRANSFERASE 2-LIKE DOMAIN-CONTAINING PROTEIN"/>
    <property type="match status" value="1"/>
</dbReference>
<proteinExistence type="predicted"/>
<reference evidence="7 8" key="1">
    <citation type="submission" date="2017-08" db="EMBL/GenBank/DDBJ databases">
        <title>Infants hospitalized years apart are colonized by the same room-sourced microbial strains.</title>
        <authorList>
            <person name="Brooks B."/>
            <person name="Olm M.R."/>
            <person name="Firek B.A."/>
            <person name="Baker R."/>
            <person name="Thomas B.C."/>
            <person name="Morowitz M.J."/>
            <person name="Banfield J.F."/>
        </authorList>
    </citation>
    <scope>NUCLEOTIDE SEQUENCE [LARGE SCALE GENOMIC DNA]</scope>
    <source>
        <strain evidence="7">S2_005_001_R1_22</strain>
    </source>
</reference>
<comment type="subcellular location">
    <subcellularLocation>
        <location evidence="1">Cell membrane</location>
    </subcellularLocation>
</comment>
<comment type="caution">
    <text evidence="7">The sequence shown here is derived from an EMBL/GenBank/DDBJ whole genome shotgun (WGS) entry which is preliminary data.</text>
</comment>
<evidence type="ECO:0000256" key="3">
    <source>
        <dbReference type="ARBA" id="ARBA00022676"/>
    </source>
</evidence>
<evidence type="ECO:0000256" key="2">
    <source>
        <dbReference type="ARBA" id="ARBA00022475"/>
    </source>
</evidence>
<protein>
    <submittedName>
        <fullName evidence="7">Glycosyl transferase family 2</fullName>
    </submittedName>
</protein>
<dbReference type="SUPFAM" id="SSF53448">
    <property type="entry name" value="Nucleotide-diphospho-sugar transferases"/>
    <property type="match status" value="1"/>
</dbReference>
<dbReference type="Gene3D" id="3.90.550.10">
    <property type="entry name" value="Spore Coat Polysaccharide Biosynthesis Protein SpsA, Chain A"/>
    <property type="match status" value="1"/>
</dbReference>
<keyword evidence="3" id="KW-0328">Glycosyltransferase</keyword>
<evidence type="ECO:0000256" key="1">
    <source>
        <dbReference type="ARBA" id="ARBA00004236"/>
    </source>
</evidence>
<evidence type="ECO:0000313" key="8">
    <source>
        <dbReference type="Proteomes" id="UP000249229"/>
    </source>
</evidence>
<dbReference type="GO" id="GO:0005886">
    <property type="term" value="C:plasma membrane"/>
    <property type="evidence" value="ECO:0007669"/>
    <property type="project" value="UniProtKB-SubCell"/>
</dbReference>
<evidence type="ECO:0000313" key="7">
    <source>
        <dbReference type="EMBL" id="PZQ59279.1"/>
    </source>
</evidence>
<feature type="domain" description="Glycosyltransferase 2-like" evidence="6">
    <location>
        <begin position="8"/>
        <end position="134"/>
    </location>
</feature>
<accession>A0A2W5P553</accession>
<keyword evidence="2" id="KW-1003">Cell membrane</keyword>
<gene>
    <name evidence="7" type="ORF">DI544_11505</name>
</gene>
<sequence>MQPDSVAVCVPVRDEDEALPTLLTALRGQQAAAGVELTFCFYLDGCRDGSEALLRAAAADFPHALHVVAGPRHAVANAGRARRAAFAIARERIAAADAVFLTTDADSRPASDWIVAGCRALHRADVAAGTLRRAEPHALQSRVEAYYDRLHRYRRAVDPVAWDPGDGRHFGGGANLAIRASTYDALGGFAERPSGEDAALLDEASRAGFRVRRDPAMVVETSSRRHGRAPAGLAAALADLDRNGLPEVAHPAAAAWQYRAQARARAAFAAIHDEAIRRQLGDFLGLSADHLLGVARECPNAEAFAMRVVPSPPGGERLVPLVEAEAALAHLERRMSEATA</sequence>
<dbReference type="EMBL" id="QFQI01000009">
    <property type="protein sequence ID" value="PZQ59279.1"/>
    <property type="molecule type" value="Genomic_DNA"/>
</dbReference>
<evidence type="ECO:0000256" key="4">
    <source>
        <dbReference type="ARBA" id="ARBA00022679"/>
    </source>
</evidence>
<dbReference type="InterPro" id="IPR029044">
    <property type="entry name" value="Nucleotide-diphossugar_trans"/>
</dbReference>
<dbReference type="AlphaFoldDB" id="A0A2W5P553"/>
<evidence type="ECO:0000256" key="5">
    <source>
        <dbReference type="ARBA" id="ARBA00023136"/>
    </source>
</evidence>
<organism evidence="7 8">
    <name type="scientific">Sphingomonas taxi</name>
    <dbReference type="NCBI Taxonomy" id="1549858"/>
    <lineage>
        <taxon>Bacteria</taxon>
        <taxon>Pseudomonadati</taxon>
        <taxon>Pseudomonadota</taxon>
        <taxon>Alphaproteobacteria</taxon>
        <taxon>Sphingomonadales</taxon>
        <taxon>Sphingomonadaceae</taxon>
        <taxon>Sphingomonas</taxon>
    </lineage>
</organism>
<dbReference type="Pfam" id="PF00535">
    <property type="entry name" value="Glycos_transf_2"/>
    <property type="match status" value="1"/>
</dbReference>
<dbReference type="PANTHER" id="PTHR43646">
    <property type="entry name" value="GLYCOSYLTRANSFERASE"/>
    <property type="match status" value="1"/>
</dbReference>
<dbReference type="InterPro" id="IPR001173">
    <property type="entry name" value="Glyco_trans_2-like"/>
</dbReference>
<dbReference type="GO" id="GO:0016757">
    <property type="term" value="F:glycosyltransferase activity"/>
    <property type="evidence" value="ECO:0007669"/>
    <property type="project" value="UniProtKB-KW"/>
</dbReference>
<keyword evidence="5" id="KW-0472">Membrane</keyword>
<name>A0A2W5P553_9SPHN</name>